<evidence type="ECO:0000313" key="3">
    <source>
        <dbReference type="EMBL" id="OAP93264.1"/>
    </source>
</evidence>
<name>A0A179BQF5_ACIFR</name>
<dbReference type="AlphaFoldDB" id="A0A179BQF5"/>
<accession>A0A179BQF5</accession>
<dbReference type="Pfam" id="PF01464">
    <property type="entry name" value="SLT"/>
    <property type="match status" value="1"/>
</dbReference>
<comment type="caution">
    <text evidence="3">The sequence shown here is derived from an EMBL/GenBank/DDBJ whole genome shotgun (WGS) entry which is preliminary data.</text>
</comment>
<dbReference type="EMBL" id="LVXZ01000013">
    <property type="protein sequence ID" value="OAP93264.1"/>
    <property type="molecule type" value="Genomic_DNA"/>
</dbReference>
<feature type="compositionally biased region" description="Polar residues" evidence="1">
    <location>
        <begin position="82"/>
        <end position="105"/>
    </location>
</feature>
<dbReference type="InterPro" id="IPR023346">
    <property type="entry name" value="Lysozyme-like_dom_sf"/>
</dbReference>
<dbReference type="OrthoDB" id="9808681at2"/>
<proteinExistence type="predicted"/>
<protein>
    <submittedName>
        <fullName evidence="3">Lytic transglycosylase</fullName>
    </submittedName>
</protein>
<feature type="region of interest" description="Disordered" evidence="1">
    <location>
        <begin position="79"/>
        <end position="108"/>
    </location>
</feature>
<evidence type="ECO:0000313" key="4">
    <source>
        <dbReference type="Proteomes" id="UP000078302"/>
    </source>
</evidence>
<organism evidence="3 4">
    <name type="scientific">Acidithiobacillus ferrooxidans</name>
    <name type="common">Thiobacillus ferrooxidans</name>
    <dbReference type="NCBI Taxonomy" id="920"/>
    <lineage>
        <taxon>Bacteria</taxon>
        <taxon>Pseudomonadati</taxon>
        <taxon>Pseudomonadota</taxon>
        <taxon>Acidithiobacillia</taxon>
        <taxon>Acidithiobacillales</taxon>
        <taxon>Acidithiobacillaceae</taxon>
        <taxon>Acidithiobacillus</taxon>
    </lineage>
</organism>
<dbReference type="SUPFAM" id="SSF53955">
    <property type="entry name" value="Lysozyme-like"/>
    <property type="match status" value="2"/>
</dbReference>
<sequence>MLPPSITHCIQSSANRYGVSPTAIERRINEHHAGIGVTGINPGWMVYFKDFHVTKRQLENNACLNIKIGAWVLSEKQRAEQAGQTPGATQANKVETGHSGETSGGQRLKGLDKAQTCAVYASHYYGVPTLLTLSIMRTEGGRPGTVSPNTNGSYDMGVMQVNSIWLPKLAAMGITKHEIIYNACQNVMVGTWILAGYMKHYIGTAGLKNAWEDPGAFWRAVGDYNSHTPVYNHQYQKRVSGYYRQISKKNVG</sequence>
<evidence type="ECO:0000256" key="1">
    <source>
        <dbReference type="SAM" id="MobiDB-lite"/>
    </source>
</evidence>
<keyword evidence="4" id="KW-1185">Reference proteome</keyword>
<feature type="domain" description="Transglycosylase SLT" evidence="2">
    <location>
        <begin position="120"/>
        <end position="226"/>
    </location>
</feature>
<dbReference type="Proteomes" id="UP000078302">
    <property type="component" value="Unassembled WGS sequence"/>
</dbReference>
<dbReference type="RefSeq" id="WP_064217953.1">
    <property type="nucleotide sequence ID" value="NZ_LVXZ01000013.1"/>
</dbReference>
<dbReference type="Gene3D" id="1.10.530.10">
    <property type="match status" value="1"/>
</dbReference>
<reference evidence="3 4" key="1">
    <citation type="submission" date="2016-04" db="EMBL/GenBank/DDBJ databases">
        <title>Acidithiobacillus ferrooxidans genome sequencing and assembly.</title>
        <authorList>
            <person name="Zhou Z."/>
        </authorList>
    </citation>
    <scope>NUCLEOTIDE SEQUENCE [LARGE SCALE GENOMIC DNA]</scope>
    <source>
        <strain evidence="3 4">BY0502</strain>
    </source>
</reference>
<dbReference type="CDD" id="cd13400">
    <property type="entry name" value="LT_IagB-like"/>
    <property type="match status" value="1"/>
</dbReference>
<dbReference type="InterPro" id="IPR008258">
    <property type="entry name" value="Transglycosylase_SLT_dom_1"/>
</dbReference>
<gene>
    <name evidence="3" type="ORF">A4H96_01515</name>
</gene>
<evidence type="ECO:0000259" key="2">
    <source>
        <dbReference type="Pfam" id="PF01464"/>
    </source>
</evidence>